<proteinExistence type="predicted"/>
<evidence type="ECO:0000259" key="3">
    <source>
        <dbReference type="PROSITE" id="PS50011"/>
    </source>
</evidence>
<dbReference type="GO" id="GO:0005524">
    <property type="term" value="F:ATP binding"/>
    <property type="evidence" value="ECO:0007669"/>
    <property type="project" value="UniProtKB-KW"/>
</dbReference>
<feature type="domain" description="Protein kinase" evidence="3">
    <location>
        <begin position="1"/>
        <end position="154"/>
    </location>
</feature>
<keyword evidence="5" id="KW-1185">Reference proteome</keyword>
<name>A0A8J4FZF9_9CHLO</name>
<evidence type="ECO:0000256" key="1">
    <source>
        <dbReference type="ARBA" id="ARBA00022741"/>
    </source>
</evidence>
<protein>
    <recommendedName>
        <fullName evidence="3">Protein kinase domain-containing protein</fullName>
    </recommendedName>
</protein>
<keyword evidence="1" id="KW-0547">Nucleotide-binding</keyword>
<keyword evidence="2" id="KW-0067">ATP-binding</keyword>
<dbReference type="InterPro" id="IPR011009">
    <property type="entry name" value="Kinase-like_dom_sf"/>
</dbReference>
<dbReference type="AlphaFoldDB" id="A0A8J4FZF9"/>
<accession>A0A8J4FZF9</accession>
<dbReference type="InterPro" id="IPR020635">
    <property type="entry name" value="Tyr_kinase_cat_dom"/>
</dbReference>
<dbReference type="InterPro" id="IPR051681">
    <property type="entry name" value="Ser/Thr_Kinases-Pseudokinases"/>
</dbReference>
<reference evidence="4" key="1">
    <citation type="journal article" date="2021" name="Proc. Natl. Acad. Sci. U.S.A.">
        <title>Three genomes in the algal genus Volvox reveal the fate of a haploid sex-determining region after a transition to homothallism.</title>
        <authorList>
            <person name="Yamamoto K."/>
            <person name="Hamaji T."/>
            <person name="Kawai-Toyooka H."/>
            <person name="Matsuzaki R."/>
            <person name="Takahashi F."/>
            <person name="Nishimura Y."/>
            <person name="Kawachi M."/>
            <person name="Noguchi H."/>
            <person name="Minakuchi Y."/>
            <person name="Umen J.G."/>
            <person name="Toyoda A."/>
            <person name="Nozaki H."/>
        </authorList>
    </citation>
    <scope>NUCLEOTIDE SEQUENCE</scope>
    <source>
        <strain evidence="4">NIES-3786</strain>
    </source>
</reference>
<dbReference type="InterPro" id="IPR000719">
    <property type="entry name" value="Prot_kinase_dom"/>
</dbReference>
<evidence type="ECO:0000313" key="5">
    <source>
        <dbReference type="Proteomes" id="UP000747110"/>
    </source>
</evidence>
<dbReference type="GO" id="GO:0004713">
    <property type="term" value="F:protein tyrosine kinase activity"/>
    <property type="evidence" value="ECO:0007669"/>
    <property type="project" value="InterPro"/>
</dbReference>
<feature type="non-terminal residue" evidence="4">
    <location>
        <position position="1"/>
    </location>
</feature>
<sequence length="175" mass="18654">PVLSTCRHASKPRAPPPYYPIPQVCDFGVSRSLDPGRTHLLTAATGSVSHMAPETLLRGEMRREADVYAFGVLLWELVTGAKAYAGLSHGEIVQAVVLRGCRPQLPPQANPNPYGIVPEPLVELVEECWASDPEARPTFEDVLWRIDCLAMPVAVVMPAGGGAVGNAMMGGPTTA</sequence>
<dbReference type="PROSITE" id="PS50011">
    <property type="entry name" value="PROTEIN_KINASE_DOM"/>
    <property type="match status" value="1"/>
</dbReference>
<organism evidence="4 5">
    <name type="scientific">Volvox reticuliferus</name>
    <dbReference type="NCBI Taxonomy" id="1737510"/>
    <lineage>
        <taxon>Eukaryota</taxon>
        <taxon>Viridiplantae</taxon>
        <taxon>Chlorophyta</taxon>
        <taxon>core chlorophytes</taxon>
        <taxon>Chlorophyceae</taxon>
        <taxon>CS clade</taxon>
        <taxon>Chlamydomonadales</taxon>
        <taxon>Volvocaceae</taxon>
        <taxon>Volvox</taxon>
    </lineage>
</organism>
<dbReference type="Pfam" id="PF07714">
    <property type="entry name" value="PK_Tyr_Ser-Thr"/>
    <property type="match status" value="1"/>
</dbReference>
<dbReference type="GO" id="GO:0004674">
    <property type="term" value="F:protein serine/threonine kinase activity"/>
    <property type="evidence" value="ECO:0007669"/>
    <property type="project" value="TreeGrafter"/>
</dbReference>
<dbReference type="Proteomes" id="UP000747110">
    <property type="component" value="Unassembled WGS sequence"/>
</dbReference>
<evidence type="ECO:0000313" key="4">
    <source>
        <dbReference type="EMBL" id="GIL90462.1"/>
    </source>
</evidence>
<comment type="caution">
    <text evidence="4">The sequence shown here is derived from an EMBL/GenBank/DDBJ whole genome shotgun (WGS) entry which is preliminary data.</text>
</comment>
<dbReference type="PANTHER" id="PTHR44329:SF298">
    <property type="entry name" value="MIXED LINEAGE KINASE DOMAIN-LIKE PROTEIN"/>
    <property type="match status" value="1"/>
</dbReference>
<dbReference type="PANTHER" id="PTHR44329">
    <property type="entry name" value="SERINE/THREONINE-PROTEIN KINASE TNNI3K-RELATED"/>
    <property type="match status" value="1"/>
</dbReference>
<dbReference type="SUPFAM" id="SSF56112">
    <property type="entry name" value="Protein kinase-like (PK-like)"/>
    <property type="match status" value="1"/>
</dbReference>
<dbReference type="OrthoDB" id="544619at2759"/>
<gene>
    <name evidence="4" type="ORF">Vretifemale_18113</name>
</gene>
<evidence type="ECO:0000256" key="2">
    <source>
        <dbReference type="ARBA" id="ARBA00022840"/>
    </source>
</evidence>
<dbReference type="Gene3D" id="1.10.510.10">
    <property type="entry name" value="Transferase(Phosphotransferase) domain 1"/>
    <property type="match status" value="1"/>
</dbReference>
<feature type="non-terminal residue" evidence="4">
    <location>
        <position position="175"/>
    </location>
</feature>
<dbReference type="EMBL" id="BNCP01000057">
    <property type="protein sequence ID" value="GIL90462.1"/>
    <property type="molecule type" value="Genomic_DNA"/>
</dbReference>
<dbReference type="InterPro" id="IPR001245">
    <property type="entry name" value="Ser-Thr/Tyr_kinase_cat_dom"/>
</dbReference>
<dbReference type="SMART" id="SM00219">
    <property type="entry name" value="TyrKc"/>
    <property type="match status" value="1"/>
</dbReference>